<dbReference type="RefSeq" id="WP_108689444.1">
    <property type="nucleotide sequence ID" value="NZ_QCYK01000004.1"/>
</dbReference>
<organism evidence="1 2">
    <name type="scientific">Chitinophaga parva</name>
    <dbReference type="NCBI Taxonomy" id="2169414"/>
    <lineage>
        <taxon>Bacteria</taxon>
        <taxon>Pseudomonadati</taxon>
        <taxon>Bacteroidota</taxon>
        <taxon>Chitinophagia</taxon>
        <taxon>Chitinophagales</taxon>
        <taxon>Chitinophagaceae</taxon>
        <taxon>Chitinophaga</taxon>
    </lineage>
</organism>
<dbReference type="OrthoDB" id="939858at2"/>
<dbReference type="EMBL" id="QCYK01000004">
    <property type="protein sequence ID" value="PUZ21795.1"/>
    <property type="molecule type" value="Genomic_DNA"/>
</dbReference>
<evidence type="ECO:0000313" key="2">
    <source>
        <dbReference type="Proteomes" id="UP000244450"/>
    </source>
</evidence>
<proteinExistence type="predicted"/>
<name>A0A2T7BBM6_9BACT</name>
<dbReference type="Proteomes" id="UP000244450">
    <property type="component" value="Unassembled WGS sequence"/>
</dbReference>
<comment type="caution">
    <text evidence="1">The sequence shown here is derived from an EMBL/GenBank/DDBJ whole genome shotgun (WGS) entry which is preliminary data.</text>
</comment>
<reference evidence="1 2" key="1">
    <citation type="submission" date="2018-04" db="EMBL/GenBank/DDBJ databases">
        <title>Chitinophaga fuyangensis sp. nov., isolated from soil in a chemical factory.</title>
        <authorList>
            <person name="Chen K."/>
        </authorList>
    </citation>
    <scope>NUCLEOTIDE SEQUENCE [LARGE SCALE GENOMIC DNA]</scope>
    <source>
        <strain evidence="1 2">LY-1</strain>
    </source>
</reference>
<evidence type="ECO:0000313" key="1">
    <source>
        <dbReference type="EMBL" id="PUZ21795.1"/>
    </source>
</evidence>
<dbReference type="AlphaFoldDB" id="A0A2T7BBM6"/>
<accession>A0A2T7BBM6</accession>
<protein>
    <recommendedName>
        <fullName evidence="3">Phage portal protein</fullName>
    </recommendedName>
</protein>
<sequence length="482" mass="54276">MVTFLNSLFNFKRRTQTTQEQVNQAVANALAYIGPKVPTYPDIDQRKAITDGFLGNTDIYTIISRKAAMCAAIPFYEYRIKGEEGKKYLQEYKQLMSSPVSPSKAEETMFKAQRLKLKALEQIDTGSDLNRLLTTPNSEQSQMELMEMAYAYLCLTGNAYLGKLRLNAGANQGKVQELFSLPSQYMKIIPDGRFPLGISSYEYYLYSPLPIEKNDVVHLKYFNPDVQSNGSHLYGLSPIRANKKLLTRSNSEMDSTVSQYENGGPPVIVYNEELKGPEGLAMGKAVKKGYHDEMAGNKNRGKIFFAAGKLGILQTGISPADLKILESSTITFRKLAAVWGMPSALFNDNEHTTLANMNEFQKLAYTHGCIPDVIRMRDALNRCMLPDFNLVGTSYIDADFTNISALQPDMKTLSEWLDMSPEITYNERREMKKLDRLNDPNMDKIYVPNNLVPLEDLNMPAPDNIQTTVDQLNKSGLNPYKD</sequence>
<dbReference type="Pfam" id="PF04860">
    <property type="entry name" value="Phage_portal"/>
    <property type="match status" value="1"/>
</dbReference>
<keyword evidence="2" id="KW-1185">Reference proteome</keyword>
<dbReference type="InterPro" id="IPR006944">
    <property type="entry name" value="Phage/GTA_portal"/>
</dbReference>
<evidence type="ECO:0008006" key="3">
    <source>
        <dbReference type="Google" id="ProtNLM"/>
    </source>
</evidence>
<gene>
    <name evidence="1" type="ORF">DCC81_24725</name>
</gene>